<keyword evidence="2" id="KW-1185">Reference proteome</keyword>
<dbReference type="AlphaFoldDB" id="A0AAV5W0N5"/>
<feature type="non-terminal residue" evidence="1">
    <location>
        <position position="122"/>
    </location>
</feature>
<proteinExistence type="predicted"/>
<dbReference type="Proteomes" id="UP001432322">
    <property type="component" value="Unassembled WGS sequence"/>
</dbReference>
<evidence type="ECO:0000313" key="2">
    <source>
        <dbReference type="Proteomes" id="UP001432322"/>
    </source>
</evidence>
<protein>
    <submittedName>
        <fullName evidence="1">Uncharacterized protein</fullName>
    </submittedName>
</protein>
<feature type="non-terminal residue" evidence="1">
    <location>
        <position position="1"/>
    </location>
</feature>
<gene>
    <name evidence="1" type="ORF">PFISCL1PPCAC_16963</name>
</gene>
<comment type="caution">
    <text evidence="1">The sequence shown here is derived from an EMBL/GenBank/DDBJ whole genome shotgun (WGS) entry which is preliminary data.</text>
</comment>
<organism evidence="1 2">
    <name type="scientific">Pristionchus fissidentatus</name>
    <dbReference type="NCBI Taxonomy" id="1538716"/>
    <lineage>
        <taxon>Eukaryota</taxon>
        <taxon>Metazoa</taxon>
        <taxon>Ecdysozoa</taxon>
        <taxon>Nematoda</taxon>
        <taxon>Chromadorea</taxon>
        <taxon>Rhabditida</taxon>
        <taxon>Rhabditina</taxon>
        <taxon>Diplogasteromorpha</taxon>
        <taxon>Diplogasteroidea</taxon>
        <taxon>Neodiplogasteridae</taxon>
        <taxon>Pristionchus</taxon>
    </lineage>
</organism>
<dbReference type="EMBL" id="BTSY01000004">
    <property type="protein sequence ID" value="GMT25666.1"/>
    <property type="molecule type" value="Genomic_DNA"/>
</dbReference>
<reference evidence="1" key="1">
    <citation type="submission" date="2023-10" db="EMBL/GenBank/DDBJ databases">
        <title>Genome assembly of Pristionchus species.</title>
        <authorList>
            <person name="Yoshida K."/>
            <person name="Sommer R.J."/>
        </authorList>
    </citation>
    <scope>NUCLEOTIDE SEQUENCE</scope>
    <source>
        <strain evidence="1">RS5133</strain>
    </source>
</reference>
<sequence>EVSVVHDCSKLTSAVSCVAPQVETVGQIKKLKCNADAILIQSGEVLKSTAASDPPSLPDEATIKASCVPKCDKYFRKLSTACAGDGTAECAKLDGDAEVGIKCKDPTKWKLVVNGKATNDPI</sequence>
<name>A0AAV5W0N5_9BILA</name>
<evidence type="ECO:0000313" key="1">
    <source>
        <dbReference type="EMBL" id="GMT25666.1"/>
    </source>
</evidence>
<accession>A0AAV5W0N5</accession>